<dbReference type="EMBL" id="CP002404">
    <property type="protein sequence ID" value="ADU23994.1"/>
    <property type="molecule type" value="Genomic_DNA"/>
</dbReference>
<dbReference type="AlphaFoldDB" id="E6UJZ8"/>
<evidence type="ECO:0000313" key="2">
    <source>
        <dbReference type="Proteomes" id="UP000006919"/>
    </source>
</evidence>
<dbReference type="KEGG" id="ral:Rumal_3552"/>
<gene>
    <name evidence="1" type="ordered locus">Rumal_3552</name>
</gene>
<proteinExistence type="predicted"/>
<protein>
    <submittedName>
        <fullName evidence="1">Uncharacterized protein</fullName>
    </submittedName>
</protein>
<geneLocation type="plasmid" evidence="1 2">
    <name>pRUMAL01</name>
</geneLocation>
<accession>E6UJZ8</accession>
<reference evidence="2" key="1">
    <citation type="journal article" date="2011" name="J. Bacteriol.">
        <title>Complete genome of the cellulolytic ruminal bacterium Ruminococcus albus 7.</title>
        <authorList>
            <person name="Suen G."/>
            <person name="Stevenson D.M."/>
            <person name="Bruce D.C."/>
            <person name="Chertkov O."/>
            <person name="Copeland A."/>
            <person name="Cheng J.F."/>
            <person name="Detter C."/>
            <person name="Detter J.C."/>
            <person name="Goodwin L.A."/>
            <person name="Han C.S."/>
            <person name="Hauser L.J."/>
            <person name="Ivanova N.N."/>
            <person name="Kyrpides N.C."/>
            <person name="Land M.L."/>
            <person name="Lapidus A."/>
            <person name="Lucas S."/>
            <person name="Ovchinnikova G."/>
            <person name="Pitluck S."/>
            <person name="Tapia R."/>
            <person name="Woyke T."/>
            <person name="Boyum J."/>
            <person name="Mead D."/>
            <person name="Weimer P.J."/>
        </authorList>
    </citation>
    <scope>NUCLEOTIDE SEQUENCE [LARGE SCALE GENOMIC DNA]</scope>
    <source>
        <strain evidence="2">ATCC 27210 / DSM 20455 / JCM 14654 / NCDO 2250 / 7</strain>
        <plasmid evidence="2">pRUMAL01</plasmid>
    </source>
</reference>
<keyword evidence="1" id="KW-0614">Plasmid</keyword>
<evidence type="ECO:0000313" key="1">
    <source>
        <dbReference type="EMBL" id="ADU23994.1"/>
    </source>
</evidence>
<sequence>MKIFTAYDIDWDVDINEIYEAFEKMTIYDAAKELCITADTYADMKTVDRHEIIRDKLYHNRINAAEIVGLPDEVIIPDFFGLKSEKDDTGEVTDWLSDEYGYCINNYKVKYS</sequence>
<dbReference type="RefSeq" id="WP_013483543.1">
    <property type="nucleotide sequence ID" value="NC_014824.1"/>
</dbReference>
<organism evidence="1 2">
    <name type="scientific">Ruminococcus albus (strain ATCC 27210 / DSM 20455 / JCM 14654 / NCDO 2250 / 7)</name>
    <dbReference type="NCBI Taxonomy" id="697329"/>
    <lineage>
        <taxon>Bacteria</taxon>
        <taxon>Bacillati</taxon>
        <taxon>Bacillota</taxon>
        <taxon>Clostridia</taxon>
        <taxon>Eubacteriales</taxon>
        <taxon>Oscillospiraceae</taxon>
        <taxon>Ruminococcus</taxon>
    </lineage>
</organism>
<name>E6UJZ8_RUMA7</name>
<dbReference type="HOGENOM" id="CLU_2143991_0_0_9"/>
<dbReference type="Proteomes" id="UP000006919">
    <property type="component" value="Plasmid pRUMAL01"/>
</dbReference>
<dbReference type="OrthoDB" id="9923369at2"/>